<sequence length="77" mass="8814">MSKEMEELAAKVALSAVLNFKVEKDMAAYLKKEFERINGETWHCIVGKDFGSYVTHVKGGFIYLYVDDLAFLLYKTV</sequence>
<dbReference type="GO" id="GO:0005634">
    <property type="term" value="C:nucleus"/>
    <property type="evidence" value="ECO:0007669"/>
    <property type="project" value="UniProtKB-SubCell"/>
</dbReference>
<evidence type="ECO:0000256" key="10">
    <source>
        <dbReference type="RuleBase" id="RU365010"/>
    </source>
</evidence>
<dbReference type="InterPro" id="IPR001372">
    <property type="entry name" value="Dynein_light_chain_typ-1/2"/>
</dbReference>
<dbReference type="GO" id="GO:0051028">
    <property type="term" value="P:mRNA transport"/>
    <property type="evidence" value="ECO:0007669"/>
    <property type="project" value="UniProtKB-KW"/>
</dbReference>
<dbReference type="Gene3D" id="3.30.740.10">
    <property type="entry name" value="Protein Inhibitor Of Neuronal Nitric Oxide Synthase"/>
    <property type="match status" value="1"/>
</dbReference>
<evidence type="ECO:0000256" key="7">
    <source>
        <dbReference type="ARBA" id="ARBA00022927"/>
    </source>
</evidence>
<evidence type="ECO:0000256" key="2">
    <source>
        <dbReference type="ARBA" id="ARBA00004245"/>
    </source>
</evidence>
<keyword evidence="10" id="KW-0243">Dynein</keyword>
<keyword evidence="3" id="KW-0813">Transport</keyword>
<keyword evidence="9" id="KW-0539">Nucleus</keyword>
<dbReference type="PANTHER" id="PTHR11886">
    <property type="entry name" value="DYNEIN LIGHT CHAIN"/>
    <property type="match status" value="1"/>
</dbReference>
<keyword evidence="5 10" id="KW-0493">Microtubule</keyword>
<evidence type="ECO:0000256" key="8">
    <source>
        <dbReference type="ARBA" id="ARBA00023212"/>
    </source>
</evidence>
<keyword evidence="10" id="KW-0505">Motor protein</keyword>
<gene>
    <name evidence="11" type="ORF">DILT_LOCUS15992</name>
</gene>
<evidence type="ECO:0000256" key="4">
    <source>
        <dbReference type="ARBA" id="ARBA00022490"/>
    </source>
</evidence>
<keyword evidence="7" id="KW-0653">Protein transport</keyword>
<evidence type="ECO:0000256" key="5">
    <source>
        <dbReference type="ARBA" id="ARBA00022701"/>
    </source>
</evidence>
<dbReference type="PANTHER" id="PTHR11886:SF35">
    <property type="entry name" value="DYNEIN LIGHT CHAIN"/>
    <property type="match status" value="1"/>
</dbReference>
<dbReference type="GO" id="GO:0005874">
    <property type="term" value="C:microtubule"/>
    <property type="evidence" value="ECO:0007669"/>
    <property type="project" value="UniProtKB-KW"/>
</dbReference>
<protein>
    <recommendedName>
        <fullName evidence="10">Dynein light chain</fullName>
    </recommendedName>
</protein>
<evidence type="ECO:0000313" key="12">
    <source>
        <dbReference type="Proteomes" id="UP000281553"/>
    </source>
</evidence>
<evidence type="ECO:0000256" key="9">
    <source>
        <dbReference type="ARBA" id="ARBA00023242"/>
    </source>
</evidence>
<accession>A0A3P7QRT3</accession>
<dbReference type="SMART" id="SM01375">
    <property type="entry name" value="Dynein_light"/>
    <property type="match status" value="1"/>
</dbReference>
<dbReference type="EMBL" id="UYRU01082205">
    <property type="protein sequence ID" value="VDN32479.1"/>
    <property type="molecule type" value="Genomic_DNA"/>
</dbReference>
<evidence type="ECO:0000256" key="6">
    <source>
        <dbReference type="ARBA" id="ARBA00022816"/>
    </source>
</evidence>
<dbReference type="GO" id="GO:0007017">
    <property type="term" value="P:microtubule-based process"/>
    <property type="evidence" value="ECO:0007669"/>
    <property type="project" value="InterPro"/>
</dbReference>
<dbReference type="CDD" id="cd21452">
    <property type="entry name" value="DLC-like_DYNLL1_DYNLL2"/>
    <property type="match status" value="1"/>
</dbReference>
<comment type="similarity">
    <text evidence="10">Belongs to the dynein light chain family.</text>
</comment>
<name>A0A3P7QRT3_DIBLA</name>
<dbReference type="AlphaFoldDB" id="A0A3P7QRT3"/>
<keyword evidence="12" id="KW-1185">Reference proteome</keyword>
<dbReference type="Proteomes" id="UP000281553">
    <property type="component" value="Unassembled WGS sequence"/>
</dbReference>
<dbReference type="Pfam" id="PF01221">
    <property type="entry name" value="Dynein_light"/>
    <property type="match status" value="1"/>
</dbReference>
<comment type="subcellular location">
    <subcellularLocation>
        <location evidence="2 10">Cytoplasm</location>
        <location evidence="2 10">Cytoskeleton</location>
    </subcellularLocation>
    <subcellularLocation>
        <location evidence="1">Nucleus</location>
    </subcellularLocation>
</comment>
<dbReference type="InterPro" id="IPR037177">
    <property type="entry name" value="DLC_sf"/>
</dbReference>
<keyword evidence="6" id="KW-0509">mRNA transport</keyword>
<dbReference type="GO" id="GO:0005868">
    <property type="term" value="C:cytoplasmic dynein complex"/>
    <property type="evidence" value="ECO:0007669"/>
    <property type="project" value="TreeGrafter"/>
</dbReference>
<dbReference type="SUPFAM" id="SSF54648">
    <property type="entry name" value="DLC"/>
    <property type="match status" value="1"/>
</dbReference>
<reference evidence="11 12" key="1">
    <citation type="submission" date="2018-11" db="EMBL/GenBank/DDBJ databases">
        <authorList>
            <consortium name="Pathogen Informatics"/>
        </authorList>
    </citation>
    <scope>NUCLEOTIDE SEQUENCE [LARGE SCALE GENOMIC DNA]</scope>
</reference>
<dbReference type="GO" id="GO:0045505">
    <property type="term" value="F:dynein intermediate chain binding"/>
    <property type="evidence" value="ECO:0007669"/>
    <property type="project" value="TreeGrafter"/>
</dbReference>
<organism evidence="11 12">
    <name type="scientific">Dibothriocephalus latus</name>
    <name type="common">Fish tapeworm</name>
    <name type="synonym">Diphyllobothrium latum</name>
    <dbReference type="NCBI Taxonomy" id="60516"/>
    <lineage>
        <taxon>Eukaryota</taxon>
        <taxon>Metazoa</taxon>
        <taxon>Spiralia</taxon>
        <taxon>Lophotrochozoa</taxon>
        <taxon>Platyhelminthes</taxon>
        <taxon>Cestoda</taxon>
        <taxon>Eucestoda</taxon>
        <taxon>Diphyllobothriidea</taxon>
        <taxon>Diphyllobothriidae</taxon>
        <taxon>Dibothriocephalus</taxon>
    </lineage>
</organism>
<keyword evidence="4 10" id="KW-0963">Cytoplasm</keyword>
<dbReference type="FunFam" id="3.30.740.10:FF:000005">
    <property type="entry name" value="Dynein light chain"/>
    <property type="match status" value="1"/>
</dbReference>
<evidence type="ECO:0000256" key="1">
    <source>
        <dbReference type="ARBA" id="ARBA00004123"/>
    </source>
</evidence>
<evidence type="ECO:0000313" key="11">
    <source>
        <dbReference type="EMBL" id="VDN32479.1"/>
    </source>
</evidence>
<proteinExistence type="inferred from homology"/>
<dbReference type="GO" id="GO:0015031">
    <property type="term" value="P:protein transport"/>
    <property type="evidence" value="ECO:0007669"/>
    <property type="project" value="UniProtKB-KW"/>
</dbReference>
<keyword evidence="8 10" id="KW-0206">Cytoskeleton</keyword>
<evidence type="ECO:0000256" key="3">
    <source>
        <dbReference type="ARBA" id="ARBA00022448"/>
    </source>
</evidence>
<dbReference type="OrthoDB" id="10033309at2759"/>